<dbReference type="AlphaFoldDB" id="A0A0A1TXQ9"/>
<dbReference type="OrthoDB" id="29500at2759"/>
<dbReference type="PANTHER" id="PTHR32387:SF0">
    <property type="entry name" value="PROTEIN NO VEIN"/>
    <property type="match status" value="1"/>
</dbReference>
<reference evidence="3 4" key="1">
    <citation type="submission" date="2012-10" db="EMBL/GenBank/DDBJ databases">
        <authorList>
            <person name="Zafar N."/>
            <person name="Inman J."/>
            <person name="Hall N."/>
            <person name="Lorenzi H."/>
            <person name="Caler E."/>
        </authorList>
    </citation>
    <scope>NUCLEOTIDE SEQUENCE [LARGE SCALE GENOMIC DNA]</scope>
    <source>
        <strain evidence="3 4">IP1</strain>
    </source>
</reference>
<dbReference type="Proteomes" id="UP000014680">
    <property type="component" value="Unassembled WGS sequence"/>
</dbReference>
<dbReference type="PANTHER" id="PTHR32387">
    <property type="entry name" value="WU:FJ29H11"/>
    <property type="match status" value="1"/>
</dbReference>
<feature type="compositionally biased region" description="Basic and acidic residues" evidence="1">
    <location>
        <begin position="37"/>
        <end position="65"/>
    </location>
</feature>
<dbReference type="Pfam" id="PF13020">
    <property type="entry name" value="NOV_C"/>
    <property type="match status" value="1"/>
</dbReference>
<dbReference type="InterPro" id="IPR052957">
    <property type="entry name" value="Auxin_embryo_med"/>
</dbReference>
<keyword evidence="4" id="KW-1185">Reference proteome</keyword>
<dbReference type="KEGG" id="eiv:EIN_328060"/>
<name>A0A0A1TXQ9_ENTIV</name>
<dbReference type="RefSeq" id="XP_004185495.1">
    <property type="nucleotide sequence ID" value="XM_004185447.1"/>
</dbReference>
<evidence type="ECO:0000313" key="3">
    <source>
        <dbReference type="EMBL" id="ELP86149.1"/>
    </source>
</evidence>
<protein>
    <recommendedName>
        <fullName evidence="2">Protein NO VEIN C-terminal domain-containing protein</fullName>
    </recommendedName>
</protein>
<sequence length="1186" mass="136093">MSSDPTNIQNISQLTDQIKESPSPQIPNPQPSSPQLEETKKSQAKTEKQKEKKSNKTEKKRETKGSQRQSAPRVGEPYDTHNFCQICQDFEKMTHAFHTIIPKPTTFWRTLLGQQVLKKDNIIIGNIMRLNVLVIAFVLGGEKKTRIEIKTAQEKLILEQLCLKYCIFITLFVDNTATLEKTIMFKKIIRLTTRDVKEMVTLCSKARENNPISTTLAPQKQEEQKESDIGIYIIMDLVKKKIKEFNISSFGEFLIYYQVIEKAICKELNVSNFKALKHEEFLCFCGKYVDFPFEVKKRSKIIGLDQIVRVNVLSLEAPFSVITKLIKNARYLVNLFNIKELRKVDIESIVEKNDFEDCQFMEISKHNIIKVPVYDGSKIQNQVEEHIEDFNFLAGMLVAHLFNEESCNGETISNYVKTIVELSSCRVQVMTSEVSRATLAINILNEFPEELIGVEGLVSFFLEALGIEMNALVALSLNNTLFLRPEIREMISACFPEAASLPDNVMQFINAHQHETENTIPLPKEIVIDMYERNGEQVQVVDFEDPEFITILKNASENNDLDKLQSILAYMCQNPVVFAETFRRKEVVNGKSTELKQYSSFYHNLKNLRWFPTTQRTIEYHDHVFNQKELKCLQLLTTPFIVPAPLSHYLATALPLSPIEVAYILHSKITKITDEYVDLLSFIPTMDGEVYNKYIELPIILVEKMHDCFLTSIEQHSQCGCNETIKWVSPQNVFLRDPSSFFPTICTNKTRRNAFLGVGVKPQPSVLDYIRALVLIGNSNQTTDQKKLTILKKVMKEIVLQFNTLTITPLMINPIRSLKVLVNDLGEFSSLDDTMFYNDISYLNKDLPCEIKRHLFTLDIQSSYNMNAFLDSVSIQKASSVMTFIIDEQYEVDYSLTEIIRQVLSEVLPLLTEGKTRTLVSNYQKTAQNITVVTHNSLLVNLNFSFYSCSSPISSHLTAVMIGNNLHVLKRTGISSFDSLCFLSRLFFGCVDESFIGMMLSKLSVKSPIQVPMVERVEGISAEKEEVDWELINTGKENAVEIFDDEFAVNVNPYQYTKDKELAIQTGFGGEEFVYQLLKETYHDRVEWINGKDSNGESTELGMPFDIVLKDEHQNILSYIEVKTTVMRSTPIKISYREWLFAQEKRKKFCIYRVQCFGSNKLYVNVIVDPIGKWMKGEVEIKINFL</sequence>
<evidence type="ECO:0000256" key="1">
    <source>
        <dbReference type="SAM" id="MobiDB-lite"/>
    </source>
</evidence>
<feature type="region of interest" description="Disordered" evidence="1">
    <location>
        <begin position="1"/>
        <end position="77"/>
    </location>
</feature>
<evidence type="ECO:0000313" key="4">
    <source>
        <dbReference type="Proteomes" id="UP000014680"/>
    </source>
</evidence>
<feature type="domain" description="Protein NO VEIN C-terminal" evidence="2">
    <location>
        <begin position="1070"/>
        <end position="1161"/>
    </location>
</feature>
<dbReference type="EMBL" id="KB207015">
    <property type="protein sequence ID" value="ELP86149.1"/>
    <property type="molecule type" value="Genomic_DNA"/>
</dbReference>
<dbReference type="VEuPathDB" id="AmoebaDB:EIN_328060"/>
<gene>
    <name evidence="3" type="ORF">EIN_328060</name>
</gene>
<organism evidence="3 4">
    <name type="scientific">Entamoeba invadens IP1</name>
    <dbReference type="NCBI Taxonomy" id="370355"/>
    <lineage>
        <taxon>Eukaryota</taxon>
        <taxon>Amoebozoa</taxon>
        <taxon>Evosea</taxon>
        <taxon>Archamoebae</taxon>
        <taxon>Mastigamoebida</taxon>
        <taxon>Entamoebidae</taxon>
        <taxon>Entamoeba</taxon>
    </lineage>
</organism>
<accession>A0A0A1TXQ9</accession>
<dbReference type="InterPro" id="IPR024975">
    <property type="entry name" value="NOV_C"/>
</dbReference>
<evidence type="ECO:0000259" key="2">
    <source>
        <dbReference type="Pfam" id="PF13020"/>
    </source>
</evidence>
<feature type="compositionally biased region" description="Polar residues" evidence="1">
    <location>
        <begin position="1"/>
        <end position="16"/>
    </location>
</feature>
<proteinExistence type="predicted"/>
<dbReference type="GeneID" id="14885071"/>